<accession>A0A8J4FLN8</accession>
<dbReference type="PANTHER" id="PTHR14344:SF3">
    <property type="entry name" value="WD REPEAT-CONTAINING PROTEIN 6"/>
    <property type="match status" value="1"/>
</dbReference>
<evidence type="ECO:0000313" key="7">
    <source>
        <dbReference type="EMBL" id="GIL77300.1"/>
    </source>
</evidence>
<gene>
    <name evidence="7" type="ORF">Vretifemale_6733</name>
</gene>
<dbReference type="Proteomes" id="UP000747110">
    <property type="component" value="Unassembled WGS sequence"/>
</dbReference>
<evidence type="ECO:0000256" key="3">
    <source>
        <dbReference type="ARBA" id="ARBA00022574"/>
    </source>
</evidence>
<evidence type="ECO:0000256" key="1">
    <source>
        <dbReference type="ARBA" id="ARBA00004496"/>
    </source>
</evidence>
<comment type="caution">
    <text evidence="7">The sequence shown here is derived from an EMBL/GenBank/DDBJ whole genome shotgun (WGS) entry which is preliminary data.</text>
</comment>
<dbReference type="GO" id="GO:0005737">
    <property type="term" value="C:cytoplasm"/>
    <property type="evidence" value="ECO:0007669"/>
    <property type="project" value="UniProtKB-SubCell"/>
</dbReference>
<keyword evidence="3" id="KW-0853">WD repeat</keyword>
<dbReference type="OrthoDB" id="548540at2759"/>
<evidence type="ECO:0000313" key="8">
    <source>
        <dbReference type="Proteomes" id="UP000747110"/>
    </source>
</evidence>
<protein>
    <submittedName>
        <fullName evidence="7">Uncharacterized protein</fullName>
    </submittedName>
</protein>
<feature type="non-terminal residue" evidence="7">
    <location>
        <position position="257"/>
    </location>
</feature>
<name>A0A8J4FLN8_9CHLO</name>
<dbReference type="AlphaFoldDB" id="A0A8J4FLN8"/>
<keyword evidence="5" id="KW-0677">Repeat</keyword>
<dbReference type="PANTHER" id="PTHR14344">
    <property type="entry name" value="WD REPEAT PROTEIN"/>
    <property type="match status" value="1"/>
</dbReference>
<feature type="region of interest" description="Disordered" evidence="6">
    <location>
        <begin position="221"/>
        <end position="257"/>
    </location>
</feature>
<dbReference type="EMBL" id="BNCP01000010">
    <property type="protein sequence ID" value="GIL77300.1"/>
    <property type="molecule type" value="Genomic_DNA"/>
</dbReference>
<keyword evidence="4" id="KW-0819">tRNA processing</keyword>
<evidence type="ECO:0000256" key="4">
    <source>
        <dbReference type="ARBA" id="ARBA00022694"/>
    </source>
</evidence>
<feature type="region of interest" description="Disordered" evidence="6">
    <location>
        <begin position="151"/>
        <end position="180"/>
    </location>
</feature>
<sequence>MTSFRKSTFTGDVTAVHITRLSPERVFLLAGCGPHLLIYDVDDGKLQQVHQITVGSRIHGIEALPFRSYDYYCAWVAVHGDRWIQILKLQLGDVGTPANAGRCGFGSGIGSSGDSGYSRTVPAALLSSAVSLPARPSWILATHLQLVSEVSSATSPGEREGQLPVPSDAPKYHHQYHHHQHRHHQEHVFWRQHAALLLVLALADNSAEVWRLQPVPQLPHGEGDAYVGDPRIPPVSPHQPRSRSSPPCTPGGCDSRV</sequence>
<organism evidence="7 8">
    <name type="scientific">Volvox reticuliferus</name>
    <dbReference type="NCBI Taxonomy" id="1737510"/>
    <lineage>
        <taxon>Eukaryota</taxon>
        <taxon>Viridiplantae</taxon>
        <taxon>Chlorophyta</taxon>
        <taxon>core chlorophytes</taxon>
        <taxon>Chlorophyceae</taxon>
        <taxon>CS clade</taxon>
        <taxon>Chlamydomonadales</taxon>
        <taxon>Volvocaceae</taxon>
        <taxon>Volvox</taxon>
    </lineage>
</organism>
<reference evidence="7" key="1">
    <citation type="journal article" date="2021" name="Proc. Natl. Acad. Sci. U.S.A.">
        <title>Three genomes in the algal genus Volvox reveal the fate of a haploid sex-determining region after a transition to homothallism.</title>
        <authorList>
            <person name="Yamamoto K."/>
            <person name="Hamaji T."/>
            <person name="Kawai-Toyooka H."/>
            <person name="Matsuzaki R."/>
            <person name="Takahashi F."/>
            <person name="Nishimura Y."/>
            <person name="Kawachi M."/>
            <person name="Noguchi H."/>
            <person name="Minakuchi Y."/>
            <person name="Umen J.G."/>
            <person name="Toyoda A."/>
            <person name="Nozaki H."/>
        </authorList>
    </citation>
    <scope>NUCLEOTIDE SEQUENCE</scope>
    <source>
        <strain evidence="7">NIES-3786</strain>
    </source>
</reference>
<dbReference type="GO" id="GO:0030488">
    <property type="term" value="P:tRNA methylation"/>
    <property type="evidence" value="ECO:0007669"/>
    <property type="project" value="TreeGrafter"/>
</dbReference>
<keyword evidence="8" id="KW-1185">Reference proteome</keyword>
<keyword evidence="2" id="KW-0963">Cytoplasm</keyword>
<evidence type="ECO:0000256" key="6">
    <source>
        <dbReference type="SAM" id="MobiDB-lite"/>
    </source>
</evidence>
<dbReference type="InterPro" id="IPR051973">
    <property type="entry name" value="tRNA_Anticodon_Mtase-Reg"/>
</dbReference>
<proteinExistence type="predicted"/>
<comment type="subcellular location">
    <subcellularLocation>
        <location evidence="1">Cytoplasm</location>
    </subcellularLocation>
</comment>
<evidence type="ECO:0000256" key="5">
    <source>
        <dbReference type="ARBA" id="ARBA00022737"/>
    </source>
</evidence>
<evidence type="ECO:0000256" key="2">
    <source>
        <dbReference type="ARBA" id="ARBA00022490"/>
    </source>
</evidence>